<dbReference type="GO" id="GO:0009507">
    <property type="term" value="C:chloroplast"/>
    <property type="evidence" value="ECO:0007669"/>
    <property type="project" value="UniProtKB-SubCell"/>
</dbReference>
<dbReference type="Pfam" id="PF07690">
    <property type="entry name" value="MFS_1"/>
    <property type="match status" value="1"/>
</dbReference>
<evidence type="ECO:0000256" key="2">
    <source>
        <dbReference type="ARBA" id="ARBA00004229"/>
    </source>
</evidence>
<comment type="caution">
    <text evidence="13">The sequence shown here is derived from an EMBL/GenBank/DDBJ whole genome shotgun (WGS) entry which is preliminary data.</text>
</comment>
<dbReference type="PROSITE" id="PS50850">
    <property type="entry name" value="MFS"/>
    <property type="match status" value="1"/>
</dbReference>
<dbReference type="InterPro" id="IPR050382">
    <property type="entry name" value="MFS_Na/Anion_cotransporter"/>
</dbReference>
<keyword evidence="5 11" id="KW-0812">Transmembrane</keyword>
<dbReference type="AlphaFoldDB" id="A0A8S1IKP6"/>
<feature type="region of interest" description="Disordered" evidence="10">
    <location>
        <begin position="1"/>
        <end position="35"/>
    </location>
</feature>
<dbReference type="InterPro" id="IPR020846">
    <property type="entry name" value="MFS_dom"/>
</dbReference>
<keyword evidence="4" id="KW-0934">Plastid</keyword>
<reference evidence="13" key="1">
    <citation type="submission" date="2020-12" db="EMBL/GenBank/DDBJ databases">
        <authorList>
            <person name="Iha C."/>
        </authorList>
    </citation>
    <scope>NUCLEOTIDE SEQUENCE</scope>
</reference>
<feature type="transmembrane region" description="Helical" evidence="11">
    <location>
        <begin position="209"/>
        <end position="228"/>
    </location>
</feature>
<feature type="transmembrane region" description="Helical" evidence="11">
    <location>
        <begin position="299"/>
        <end position="315"/>
    </location>
</feature>
<evidence type="ECO:0000256" key="4">
    <source>
        <dbReference type="ARBA" id="ARBA00022640"/>
    </source>
</evidence>
<feature type="transmembrane region" description="Helical" evidence="11">
    <location>
        <begin position="524"/>
        <end position="542"/>
    </location>
</feature>
<organism evidence="13 14">
    <name type="scientific">Ostreobium quekettii</name>
    <dbReference type="NCBI Taxonomy" id="121088"/>
    <lineage>
        <taxon>Eukaryota</taxon>
        <taxon>Viridiplantae</taxon>
        <taxon>Chlorophyta</taxon>
        <taxon>core chlorophytes</taxon>
        <taxon>Ulvophyceae</taxon>
        <taxon>TCBD clade</taxon>
        <taxon>Bryopsidales</taxon>
        <taxon>Ostreobineae</taxon>
        <taxon>Ostreobiaceae</taxon>
        <taxon>Ostreobium</taxon>
    </lineage>
</organism>
<comment type="subcellular location">
    <subcellularLocation>
        <location evidence="1">Membrane</location>
        <topology evidence="1">Multi-pass membrane protein</topology>
    </subcellularLocation>
    <subcellularLocation>
        <location evidence="2">Plastid</location>
        <location evidence="2">Chloroplast</location>
    </subcellularLocation>
</comment>
<gene>
    <name evidence="13" type="ORF">OSTQU699_LOCUS724</name>
</gene>
<dbReference type="InterPro" id="IPR036259">
    <property type="entry name" value="MFS_trans_sf"/>
</dbReference>
<evidence type="ECO:0000256" key="5">
    <source>
        <dbReference type="ARBA" id="ARBA00022692"/>
    </source>
</evidence>
<dbReference type="InterPro" id="IPR011701">
    <property type="entry name" value="MFS"/>
</dbReference>
<keyword evidence="3" id="KW-0150">Chloroplast</keyword>
<dbReference type="PANTHER" id="PTHR11662:SF446">
    <property type="entry name" value="SODIUM-DEPENDENT PHOSPHATE TRANSPORT PROTEIN 1, CHLOROPLASTIC"/>
    <property type="match status" value="1"/>
</dbReference>
<feature type="transmembrane region" description="Helical" evidence="11">
    <location>
        <begin position="402"/>
        <end position="419"/>
    </location>
</feature>
<protein>
    <recommendedName>
        <fullName evidence="12">Major facilitator superfamily (MFS) profile domain-containing protein</fullName>
    </recommendedName>
</protein>
<evidence type="ECO:0000256" key="6">
    <source>
        <dbReference type="ARBA" id="ARBA00022946"/>
    </source>
</evidence>
<feature type="transmembrane region" description="Helical" evidence="11">
    <location>
        <begin position="489"/>
        <end position="512"/>
    </location>
</feature>
<proteinExistence type="inferred from homology"/>
<feature type="transmembrane region" description="Helical" evidence="11">
    <location>
        <begin position="269"/>
        <end position="287"/>
    </location>
</feature>
<keyword evidence="7 11" id="KW-1133">Transmembrane helix</keyword>
<dbReference type="EMBL" id="CAJHUC010000332">
    <property type="protein sequence ID" value="CAD7695363.1"/>
    <property type="molecule type" value="Genomic_DNA"/>
</dbReference>
<evidence type="ECO:0000256" key="3">
    <source>
        <dbReference type="ARBA" id="ARBA00022528"/>
    </source>
</evidence>
<feature type="compositionally biased region" description="Basic and acidic residues" evidence="10">
    <location>
        <begin position="1"/>
        <end position="11"/>
    </location>
</feature>
<dbReference type="GO" id="GO:0042170">
    <property type="term" value="C:plastid membrane"/>
    <property type="evidence" value="ECO:0007669"/>
    <property type="project" value="UniProtKB-ARBA"/>
</dbReference>
<dbReference type="InterPro" id="IPR044777">
    <property type="entry name" value="SLC17A9-like"/>
</dbReference>
<evidence type="ECO:0000313" key="13">
    <source>
        <dbReference type="EMBL" id="CAD7695363.1"/>
    </source>
</evidence>
<dbReference type="SUPFAM" id="SSF103473">
    <property type="entry name" value="MFS general substrate transporter"/>
    <property type="match status" value="1"/>
</dbReference>
<evidence type="ECO:0000256" key="10">
    <source>
        <dbReference type="SAM" id="MobiDB-lite"/>
    </source>
</evidence>
<dbReference type="Gene3D" id="1.20.1250.20">
    <property type="entry name" value="MFS general substrate transporter like domains"/>
    <property type="match status" value="2"/>
</dbReference>
<keyword evidence="6" id="KW-0809">Transit peptide</keyword>
<keyword evidence="8 11" id="KW-0472">Membrane</keyword>
<evidence type="ECO:0000256" key="8">
    <source>
        <dbReference type="ARBA" id="ARBA00023136"/>
    </source>
</evidence>
<comment type="similarity">
    <text evidence="9">Belongs to the major facilitator superfamily. Sodium/anion cotransporter (TC 2.A.1.14) family.</text>
</comment>
<dbReference type="GO" id="GO:0005315">
    <property type="term" value="F:phosphate transmembrane transporter activity"/>
    <property type="evidence" value="ECO:0007669"/>
    <property type="project" value="UniProtKB-ARBA"/>
</dbReference>
<evidence type="ECO:0000259" key="12">
    <source>
        <dbReference type="PROSITE" id="PS50850"/>
    </source>
</evidence>
<feature type="transmembrane region" description="Helical" evidence="11">
    <location>
        <begin position="234"/>
        <end position="257"/>
    </location>
</feature>
<sequence>MLRGRRGDGRAAKGAPGPVVPPRPSPIRGLASTKGLRGFQAVRRRGRALSAPPGPCLPGIRCHSARKATSKTAGEAVAPAASKGTYVEASEEVSLRKAVVEEGTAATQLGVQEVGSSNGAGIGMQEEGLLSFDFSRWPRRWTIVGLCCAAFMLCNMDRVNMSISILPMSDEFQWNSQVKGLVQSSFFWGYLLTQIVGGIWADRFGGKKVLAFGVVWWSMATALTPLAASAGLPYLLAARACMGVGEGVAMPAMNNLLSRWIPQQERSRSLALVYSGMFFGSIAGLSISPHMIQLLEWPSVFYTFGSMGLVWYLVWQRFAGSNPKEDILISEKERKFIMENNTNQDSVDRIPWALLLSKKEVWAIIVCHFCHNWGTFILLTWTPTYYNQVLGMDLMSSGLFSVLPWITMAVCSNFGGWIADSMVQRGMSVTAVRKVMQSIGFLGPAFFLTQLGRVNTVPEAVACMMCSQGLDAFSQSGLYSNHQDIGPKYAGVLLGMSNTAGVLAGVMGTYATGHILQSGTWDDVWGVAVALYLTGTVIWNLFSTGERVFE</sequence>
<keyword evidence="14" id="KW-1185">Reference proteome</keyword>
<accession>A0A8S1IKP6</accession>
<evidence type="ECO:0000256" key="11">
    <source>
        <dbReference type="SAM" id="Phobius"/>
    </source>
</evidence>
<evidence type="ECO:0000313" key="14">
    <source>
        <dbReference type="Proteomes" id="UP000708148"/>
    </source>
</evidence>
<feature type="domain" description="Major facilitator superfamily (MFS) profile" evidence="12">
    <location>
        <begin position="143"/>
        <end position="547"/>
    </location>
</feature>
<dbReference type="FunFam" id="1.20.1250.20:FF:000058">
    <property type="entry name" value="ascorbate transporter, chloroplastic isoform X1"/>
    <property type="match status" value="1"/>
</dbReference>
<feature type="transmembrane region" description="Helical" evidence="11">
    <location>
        <begin position="361"/>
        <end position="382"/>
    </location>
</feature>
<name>A0A8S1IKP6_9CHLO</name>
<dbReference type="FunFam" id="1.20.1250.20:FF:000086">
    <property type="entry name" value="ascorbate transporter, chloroplastic isoform X2"/>
    <property type="match status" value="1"/>
</dbReference>
<evidence type="ECO:0000256" key="9">
    <source>
        <dbReference type="ARBA" id="ARBA00024362"/>
    </source>
</evidence>
<evidence type="ECO:0000256" key="7">
    <source>
        <dbReference type="ARBA" id="ARBA00022989"/>
    </source>
</evidence>
<dbReference type="CDD" id="cd17380">
    <property type="entry name" value="MFS_SLC17A9_like"/>
    <property type="match status" value="1"/>
</dbReference>
<dbReference type="PANTHER" id="PTHR11662">
    <property type="entry name" value="SOLUTE CARRIER FAMILY 17"/>
    <property type="match status" value="1"/>
</dbReference>
<evidence type="ECO:0000256" key="1">
    <source>
        <dbReference type="ARBA" id="ARBA00004141"/>
    </source>
</evidence>
<dbReference type="Proteomes" id="UP000708148">
    <property type="component" value="Unassembled WGS sequence"/>
</dbReference>
<dbReference type="OrthoDB" id="2250022at2759"/>